<feature type="domain" description="PA14" evidence="2">
    <location>
        <begin position="513"/>
        <end position="665"/>
    </location>
</feature>
<dbReference type="AlphaFoldDB" id="A0A239GEI4"/>
<dbReference type="SUPFAM" id="SSF51126">
    <property type="entry name" value="Pectin lyase-like"/>
    <property type="match status" value="1"/>
</dbReference>
<dbReference type="PANTHER" id="PTHR46769:SF2">
    <property type="entry name" value="FIBROCYSTIN-L ISOFORM 2 PRECURSOR-RELATED"/>
    <property type="match status" value="1"/>
</dbReference>
<dbReference type="InterPro" id="IPR037524">
    <property type="entry name" value="PA14/GLEYA"/>
</dbReference>
<dbReference type="NCBIfam" id="TIGR04183">
    <property type="entry name" value="Por_Secre_tail"/>
    <property type="match status" value="1"/>
</dbReference>
<dbReference type="PANTHER" id="PTHR46769">
    <property type="entry name" value="POLYCYSTIC KIDNEY AND HEPATIC DISEASE 1 (AUTOSOMAL RECESSIVE)-LIKE 1"/>
    <property type="match status" value="1"/>
</dbReference>
<keyword evidence="1" id="KW-0732">Signal</keyword>
<dbReference type="Pfam" id="PF07691">
    <property type="entry name" value="PA14"/>
    <property type="match status" value="2"/>
</dbReference>
<dbReference type="RefSeq" id="WP_089319595.1">
    <property type="nucleotide sequence ID" value="NZ_FZOQ01000011.1"/>
</dbReference>
<dbReference type="InterPro" id="IPR052387">
    <property type="entry name" value="Fibrocystin"/>
</dbReference>
<evidence type="ECO:0000256" key="1">
    <source>
        <dbReference type="ARBA" id="ARBA00022729"/>
    </source>
</evidence>
<organism evidence="3 4">
    <name type="scientific">Pontibacter ummariensis</name>
    <dbReference type="NCBI Taxonomy" id="1610492"/>
    <lineage>
        <taxon>Bacteria</taxon>
        <taxon>Pseudomonadati</taxon>
        <taxon>Bacteroidota</taxon>
        <taxon>Cytophagia</taxon>
        <taxon>Cytophagales</taxon>
        <taxon>Hymenobacteraceae</taxon>
        <taxon>Pontibacter</taxon>
    </lineage>
</organism>
<dbReference type="InterPro" id="IPR011658">
    <property type="entry name" value="PA14_dom"/>
</dbReference>
<dbReference type="PROSITE" id="PS51820">
    <property type="entry name" value="PA14"/>
    <property type="match status" value="2"/>
</dbReference>
<dbReference type="OrthoDB" id="901313at2"/>
<dbReference type="InterPro" id="IPR013783">
    <property type="entry name" value="Ig-like_fold"/>
</dbReference>
<evidence type="ECO:0000259" key="2">
    <source>
        <dbReference type="PROSITE" id="PS51820"/>
    </source>
</evidence>
<protein>
    <submittedName>
        <fullName evidence="3">PA14 domain-containing protein</fullName>
    </submittedName>
</protein>
<evidence type="ECO:0000313" key="4">
    <source>
        <dbReference type="Proteomes" id="UP000198432"/>
    </source>
</evidence>
<feature type="domain" description="PA14" evidence="2">
    <location>
        <begin position="690"/>
        <end position="842"/>
    </location>
</feature>
<dbReference type="Pfam" id="PF17957">
    <property type="entry name" value="Big_7"/>
    <property type="match status" value="1"/>
</dbReference>
<keyword evidence="4" id="KW-1185">Reference proteome</keyword>
<dbReference type="InterPro" id="IPR011050">
    <property type="entry name" value="Pectin_lyase_fold/virulence"/>
</dbReference>
<dbReference type="SUPFAM" id="SSF56988">
    <property type="entry name" value="Anthrax protective antigen"/>
    <property type="match status" value="2"/>
</dbReference>
<sequence>MYTTTSFLNKRAGQVLLAHIVAYVLILFLSSNAIAQSYSGPIVITKGGTYRGNWESKDSNVPAVDIRTSEPVIIEYSNIRGAGYLIKSWYYAANITVRHTNGYGITPTPYSDYEKPRRFLTVDGFKNVVVEHCYLEHTAGINLALRYEGDGTERETVKIRYNKVKNIDGRIYGKDAGVNFVGFNFRGSLRHAEIAWNQVINDPNNSRVEDNINMYNSRGTADSRIRIHNNYIQGAFPLNAKHNDYSGGGIITDGDGDINTCPAYIEAYNNQLVGLGNYSMGIAGGNNIRYHHNRAVNAATFPDGSRYNMYTSGMWGSDYYKKNTTFSNSIDNNVIGVVAWGWPNDRNDISVAEYTDFSDNTFLPNPITRQTEAGEYDLWVQKLQKNGITLGPDGSAASAPANQAPTVAIASPVANAELTQGTSIVIQANANDSDGSVTKVEFYQGSVKLGEDTSAPYSYTWNNANAGSYSLTAKAFDNAGASKVSSSVNITINAALSTTTEPTSPTTTSPSGTTTGKIILEHWTNLTGSGTSSIPVTQKPSSTKELSLFEAPSNIGDNYGNRVRGYVTAPQSGQYTFWIAGDNNAELYISTSEDPAQKKKIAYVNGWTNPREWNKYSSQQSVKITLEAGKRYYIEALHKEEGGGDNLAVGWELPNGAKETPIAGNRLSVFGSTAVATETPAPAPTEEVVNATGKIILEHWTNLTGSGTSSIPVTQKPSSTKELSLFEAPSNIGDNYGNRVRGYVTAPQSGQYTFWIAGDNNAELYISTSEDPAQKKKIAYVNGWTNPREWNKYSSQQSVKITLEAGKRYYIEALHKEEGGGDNLAVGWELPNGAKEMPIAGNRLSPYTIQMESVSAMHVSKVAESVPFFENATAYPNPFHDMITLNMGEQEVKLQEVVLLNQTGKVVYRAESLELTNNSLVLNLAGVNLTTGLYILKYTDTAGNSKSIKVVKQ</sequence>
<reference evidence="4" key="1">
    <citation type="submission" date="2017-06" db="EMBL/GenBank/DDBJ databases">
        <authorList>
            <person name="Varghese N."/>
            <person name="Submissions S."/>
        </authorList>
    </citation>
    <scope>NUCLEOTIDE SEQUENCE [LARGE SCALE GENOMIC DNA]</scope>
    <source>
        <strain evidence="4">NKM1</strain>
    </source>
</reference>
<name>A0A239GEI4_9BACT</name>
<dbReference type="EMBL" id="FZOQ01000011">
    <property type="protein sequence ID" value="SNS67726.1"/>
    <property type="molecule type" value="Genomic_DNA"/>
</dbReference>
<proteinExistence type="predicted"/>
<dbReference type="SMART" id="SM00758">
    <property type="entry name" value="PA14"/>
    <property type="match status" value="2"/>
</dbReference>
<dbReference type="InterPro" id="IPR026444">
    <property type="entry name" value="Secre_tail"/>
</dbReference>
<dbReference type="Pfam" id="PF18962">
    <property type="entry name" value="Por_Secre_tail"/>
    <property type="match status" value="1"/>
</dbReference>
<gene>
    <name evidence="3" type="ORF">SAMN06296052_11130</name>
</gene>
<dbReference type="Gene3D" id="2.60.40.10">
    <property type="entry name" value="Immunoglobulins"/>
    <property type="match status" value="1"/>
</dbReference>
<evidence type="ECO:0000313" key="3">
    <source>
        <dbReference type="EMBL" id="SNS67726.1"/>
    </source>
</evidence>
<dbReference type="Proteomes" id="UP000198432">
    <property type="component" value="Unassembled WGS sequence"/>
</dbReference>
<accession>A0A239GEI4</accession>
<dbReference type="Gene3D" id="2.60.120.1560">
    <property type="match status" value="2"/>
</dbReference>